<proteinExistence type="predicted"/>
<dbReference type="AlphaFoldDB" id="A0AAN6WV66"/>
<gene>
    <name evidence="3" type="ORF">QBC35DRAFT_211406</name>
</gene>
<sequence length="489" mass="55170">MVFGFGSKDKDKSSDDGYVRTVAPRPPTLIHAGTRSLQSTRNWGWRPHPASHPTLTGYYAPSTSQSSAAPVMNEDEDSVRGFMQRYKITRYEGKSKLWSVFRWVDETIARNHHEIIDTKKAMDVLKKEKVEEIDRLNKKFYGLAAEIDNHKTRAKETAAMLEKWGEYWSAAESEKEQLRQEIQKLKEEHITALAQTKKKHDDDLAAEQERLHGEITKLNKSILKKDKEISKLKDQNAAYSKEDAGLITDEEFQANATSLSKQLVSLATMTRGSQPDTRAWSRHIRSLCWKHLLLGFFEYPHGFGVFGTGNEGMDILSQFYDMIADPQNPGSLTIPNTPQENDWRGYIFEKILQDVRAGVGEKAITGWFEDNVLLVTQSLTAAIQQQCPYGLTEEIYTAIQKIVRNAGILALEMGSQRSHVYFQGCTPGDKIDAPLQSKFADENGLNLETGATVEIMTMPCLIRLGDGKVDLVTEVVLLQGKIIPARSWT</sequence>
<evidence type="ECO:0000313" key="4">
    <source>
        <dbReference type="Proteomes" id="UP001302126"/>
    </source>
</evidence>
<dbReference type="Proteomes" id="UP001302126">
    <property type="component" value="Unassembled WGS sequence"/>
</dbReference>
<accession>A0AAN6WV66</accession>
<feature type="region of interest" description="Disordered" evidence="2">
    <location>
        <begin position="54"/>
        <end position="75"/>
    </location>
</feature>
<organism evidence="3 4">
    <name type="scientific">Podospora australis</name>
    <dbReference type="NCBI Taxonomy" id="1536484"/>
    <lineage>
        <taxon>Eukaryota</taxon>
        <taxon>Fungi</taxon>
        <taxon>Dikarya</taxon>
        <taxon>Ascomycota</taxon>
        <taxon>Pezizomycotina</taxon>
        <taxon>Sordariomycetes</taxon>
        <taxon>Sordariomycetidae</taxon>
        <taxon>Sordariales</taxon>
        <taxon>Podosporaceae</taxon>
        <taxon>Podospora</taxon>
    </lineage>
</organism>
<comment type="caution">
    <text evidence="3">The sequence shown here is derived from an EMBL/GenBank/DDBJ whole genome shotgun (WGS) entry which is preliminary data.</text>
</comment>
<evidence type="ECO:0000313" key="3">
    <source>
        <dbReference type="EMBL" id="KAK4188116.1"/>
    </source>
</evidence>
<evidence type="ECO:0000256" key="1">
    <source>
        <dbReference type="SAM" id="Coils"/>
    </source>
</evidence>
<protein>
    <submittedName>
        <fullName evidence="3">Uncharacterized protein</fullName>
    </submittedName>
</protein>
<feature type="compositionally biased region" description="Basic and acidic residues" evidence="2">
    <location>
        <begin position="7"/>
        <end position="18"/>
    </location>
</feature>
<evidence type="ECO:0000256" key="2">
    <source>
        <dbReference type="SAM" id="MobiDB-lite"/>
    </source>
</evidence>
<keyword evidence="4" id="KW-1185">Reference proteome</keyword>
<keyword evidence="1" id="KW-0175">Coiled coil</keyword>
<feature type="coiled-coil region" evidence="1">
    <location>
        <begin position="168"/>
        <end position="242"/>
    </location>
</feature>
<reference evidence="3" key="2">
    <citation type="submission" date="2023-05" db="EMBL/GenBank/DDBJ databases">
        <authorList>
            <consortium name="Lawrence Berkeley National Laboratory"/>
            <person name="Steindorff A."/>
            <person name="Hensen N."/>
            <person name="Bonometti L."/>
            <person name="Westerberg I."/>
            <person name="Brannstrom I.O."/>
            <person name="Guillou S."/>
            <person name="Cros-Aarteil S."/>
            <person name="Calhoun S."/>
            <person name="Haridas S."/>
            <person name="Kuo A."/>
            <person name="Mondo S."/>
            <person name="Pangilinan J."/>
            <person name="Riley R."/>
            <person name="Labutti K."/>
            <person name="Andreopoulos B."/>
            <person name="Lipzen A."/>
            <person name="Chen C."/>
            <person name="Yanf M."/>
            <person name="Daum C."/>
            <person name="Ng V."/>
            <person name="Clum A."/>
            <person name="Ohm R."/>
            <person name="Martin F."/>
            <person name="Silar P."/>
            <person name="Natvig D."/>
            <person name="Lalanne C."/>
            <person name="Gautier V."/>
            <person name="Ament-Velasquez S.L."/>
            <person name="Kruys A."/>
            <person name="Hutchinson M.I."/>
            <person name="Powell A.J."/>
            <person name="Barry K."/>
            <person name="Miller A.N."/>
            <person name="Grigoriev I.V."/>
            <person name="Debuchy R."/>
            <person name="Gladieux P."/>
            <person name="Thoren M.H."/>
            <person name="Johannesson H."/>
        </authorList>
    </citation>
    <scope>NUCLEOTIDE SEQUENCE</scope>
    <source>
        <strain evidence="3">PSN309</strain>
    </source>
</reference>
<dbReference type="EMBL" id="MU864392">
    <property type="protein sequence ID" value="KAK4188116.1"/>
    <property type="molecule type" value="Genomic_DNA"/>
</dbReference>
<feature type="region of interest" description="Disordered" evidence="2">
    <location>
        <begin position="1"/>
        <end position="24"/>
    </location>
</feature>
<name>A0AAN6WV66_9PEZI</name>
<reference evidence="3" key="1">
    <citation type="journal article" date="2023" name="Mol. Phylogenet. Evol.">
        <title>Genome-scale phylogeny and comparative genomics of the fungal order Sordariales.</title>
        <authorList>
            <person name="Hensen N."/>
            <person name="Bonometti L."/>
            <person name="Westerberg I."/>
            <person name="Brannstrom I.O."/>
            <person name="Guillou S."/>
            <person name="Cros-Aarteil S."/>
            <person name="Calhoun S."/>
            <person name="Haridas S."/>
            <person name="Kuo A."/>
            <person name="Mondo S."/>
            <person name="Pangilinan J."/>
            <person name="Riley R."/>
            <person name="LaButti K."/>
            <person name="Andreopoulos B."/>
            <person name="Lipzen A."/>
            <person name="Chen C."/>
            <person name="Yan M."/>
            <person name="Daum C."/>
            <person name="Ng V."/>
            <person name="Clum A."/>
            <person name="Steindorff A."/>
            <person name="Ohm R.A."/>
            <person name="Martin F."/>
            <person name="Silar P."/>
            <person name="Natvig D.O."/>
            <person name="Lalanne C."/>
            <person name="Gautier V."/>
            <person name="Ament-Velasquez S.L."/>
            <person name="Kruys A."/>
            <person name="Hutchinson M.I."/>
            <person name="Powell A.J."/>
            <person name="Barry K."/>
            <person name="Miller A.N."/>
            <person name="Grigoriev I.V."/>
            <person name="Debuchy R."/>
            <person name="Gladieux P."/>
            <person name="Hiltunen Thoren M."/>
            <person name="Johannesson H."/>
        </authorList>
    </citation>
    <scope>NUCLEOTIDE SEQUENCE</scope>
    <source>
        <strain evidence="3">PSN309</strain>
    </source>
</reference>